<dbReference type="Pfam" id="PF06925">
    <property type="entry name" value="MGDG_synth"/>
    <property type="match status" value="1"/>
</dbReference>
<dbReference type="PANTHER" id="PTHR43025:SF3">
    <property type="entry name" value="MONOGALACTOSYLDIACYLGLYCEROL SYNTHASE 1, CHLOROPLASTIC"/>
    <property type="match status" value="1"/>
</dbReference>
<sequence length="174" mass="19078">MAKRVLILSASVGSGHGTAGAALERAFRDIPGVEADHKDALALASGLLRTTYSGVYFPMARIAPWLMELGYQAQHRPFATEPALPLWDRLNAAPLARLIRTFQPDITVCTHYMPANMVGHLLARGQIATSLAIATTDYDFHGSWFCQHFSRYFVALESTRAYCCALGLPAQRVV</sequence>
<keyword evidence="6" id="KW-1185">Reference proteome</keyword>
<keyword evidence="3" id="KW-0808">Transferase</keyword>
<name>A0A0P9D7B0_9CHLR</name>
<dbReference type="InterPro" id="IPR050519">
    <property type="entry name" value="Glycosyltransf_28_UgtP"/>
</dbReference>
<dbReference type="Proteomes" id="UP000050509">
    <property type="component" value="Unassembled WGS sequence"/>
</dbReference>
<comment type="similarity">
    <text evidence="1">Belongs to the glycosyltransferase 28 family.</text>
</comment>
<evidence type="ECO:0000313" key="5">
    <source>
        <dbReference type="EMBL" id="KPV51145.1"/>
    </source>
</evidence>
<feature type="non-terminal residue" evidence="5">
    <location>
        <position position="174"/>
    </location>
</feature>
<comment type="caution">
    <text evidence="5">The sequence shown here is derived from an EMBL/GenBank/DDBJ whole genome shotgun (WGS) entry which is preliminary data.</text>
</comment>
<keyword evidence="2" id="KW-0328">Glycosyltransferase</keyword>
<dbReference type="GO" id="GO:0016020">
    <property type="term" value="C:membrane"/>
    <property type="evidence" value="ECO:0007669"/>
    <property type="project" value="GOC"/>
</dbReference>
<evidence type="ECO:0000256" key="2">
    <source>
        <dbReference type="ARBA" id="ARBA00022676"/>
    </source>
</evidence>
<reference evidence="5 6" key="1">
    <citation type="submission" date="2015-09" db="EMBL/GenBank/DDBJ databases">
        <title>Draft genome sequence of Kouleothrix aurantiaca JCM 19913.</title>
        <authorList>
            <person name="Hemp J."/>
        </authorList>
    </citation>
    <scope>NUCLEOTIDE SEQUENCE [LARGE SCALE GENOMIC DNA]</scope>
    <source>
        <strain evidence="5 6">COM-B</strain>
    </source>
</reference>
<protein>
    <recommendedName>
        <fullName evidence="4">Diacylglycerol glucosyltransferase N-terminal domain-containing protein</fullName>
    </recommendedName>
</protein>
<evidence type="ECO:0000256" key="1">
    <source>
        <dbReference type="ARBA" id="ARBA00006962"/>
    </source>
</evidence>
<evidence type="ECO:0000259" key="4">
    <source>
        <dbReference type="Pfam" id="PF06925"/>
    </source>
</evidence>
<proteinExistence type="inferred from homology"/>
<evidence type="ECO:0000256" key="3">
    <source>
        <dbReference type="ARBA" id="ARBA00022679"/>
    </source>
</evidence>
<dbReference type="PANTHER" id="PTHR43025">
    <property type="entry name" value="MONOGALACTOSYLDIACYLGLYCEROL SYNTHASE"/>
    <property type="match status" value="1"/>
</dbReference>
<feature type="domain" description="Diacylglycerol glucosyltransferase N-terminal" evidence="4">
    <location>
        <begin position="16"/>
        <end position="172"/>
    </location>
</feature>
<evidence type="ECO:0000313" key="6">
    <source>
        <dbReference type="Proteomes" id="UP000050509"/>
    </source>
</evidence>
<dbReference type="AlphaFoldDB" id="A0A0P9D7B0"/>
<dbReference type="InterPro" id="IPR009695">
    <property type="entry name" value="Diacylglyc_glucosyltr_N"/>
</dbReference>
<dbReference type="GO" id="GO:0016758">
    <property type="term" value="F:hexosyltransferase activity"/>
    <property type="evidence" value="ECO:0007669"/>
    <property type="project" value="InterPro"/>
</dbReference>
<dbReference type="EMBL" id="LJCR01001049">
    <property type="protein sequence ID" value="KPV51145.1"/>
    <property type="molecule type" value="Genomic_DNA"/>
</dbReference>
<dbReference type="GO" id="GO:0009247">
    <property type="term" value="P:glycolipid biosynthetic process"/>
    <property type="evidence" value="ECO:0007669"/>
    <property type="project" value="InterPro"/>
</dbReference>
<gene>
    <name evidence="5" type="ORF">SE17_22900</name>
</gene>
<organism evidence="5 6">
    <name type="scientific">Kouleothrix aurantiaca</name>
    <dbReference type="NCBI Taxonomy" id="186479"/>
    <lineage>
        <taxon>Bacteria</taxon>
        <taxon>Bacillati</taxon>
        <taxon>Chloroflexota</taxon>
        <taxon>Chloroflexia</taxon>
        <taxon>Chloroflexales</taxon>
        <taxon>Roseiflexineae</taxon>
        <taxon>Roseiflexaceae</taxon>
        <taxon>Kouleothrix</taxon>
    </lineage>
</organism>
<dbReference type="SUPFAM" id="SSF53756">
    <property type="entry name" value="UDP-Glycosyltransferase/glycogen phosphorylase"/>
    <property type="match status" value="1"/>
</dbReference>
<accession>A0A0P9D7B0</accession>